<evidence type="ECO:0000313" key="2">
    <source>
        <dbReference type="EMBL" id="MBI5249669.1"/>
    </source>
</evidence>
<dbReference type="Proteomes" id="UP000807825">
    <property type="component" value="Unassembled WGS sequence"/>
</dbReference>
<evidence type="ECO:0000313" key="3">
    <source>
        <dbReference type="Proteomes" id="UP000807825"/>
    </source>
</evidence>
<evidence type="ECO:0000256" key="1">
    <source>
        <dbReference type="SAM" id="Phobius"/>
    </source>
</evidence>
<feature type="transmembrane region" description="Helical" evidence="1">
    <location>
        <begin position="94"/>
        <end position="114"/>
    </location>
</feature>
<keyword evidence="1" id="KW-0812">Transmembrane</keyword>
<dbReference type="AlphaFoldDB" id="A0A9D6V2P0"/>
<comment type="caution">
    <text evidence="2">The sequence shown here is derived from an EMBL/GenBank/DDBJ whole genome shotgun (WGS) entry which is preliminary data.</text>
</comment>
<keyword evidence="1" id="KW-0472">Membrane</keyword>
<organism evidence="2 3">
    <name type="scientific">Desulfomonile tiedjei</name>
    <dbReference type="NCBI Taxonomy" id="2358"/>
    <lineage>
        <taxon>Bacteria</taxon>
        <taxon>Pseudomonadati</taxon>
        <taxon>Thermodesulfobacteriota</taxon>
        <taxon>Desulfomonilia</taxon>
        <taxon>Desulfomonilales</taxon>
        <taxon>Desulfomonilaceae</taxon>
        <taxon>Desulfomonile</taxon>
    </lineage>
</organism>
<feature type="transmembrane region" description="Helical" evidence="1">
    <location>
        <begin position="27"/>
        <end position="48"/>
    </location>
</feature>
<dbReference type="EMBL" id="JACRDE010000250">
    <property type="protein sequence ID" value="MBI5249669.1"/>
    <property type="molecule type" value="Genomic_DNA"/>
</dbReference>
<name>A0A9D6V2P0_9BACT</name>
<proteinExistence type="predicted"/>
<reference evidence="2" key="1">
    <citation type="submission" date="2020-07" db="EMBL/GenBank/DDBJ databases">
        <title>Huge and variable diversity of episymbiotic CPR bacteria and DPANN archaea in groundwater ecosystems.</title>
        <authorList>
            <person name="He C.Y."/>
            <person name="Keren R."/>
            <person name="Whittaker M."/>
            <person name="Farag I.F."/>
            <person name="Doudna J."/>
            <person name="Cate J.H.D."/>
            <person name="Banfield J.F."/>
        </authorList>
    </citation>
    <scope>NUCLEOTIDE SEQUENCE</scope>
    <source>
        <strain evidence="2">NC_groundwater_1664_Pr3_B-0.1um_52_9</strain>
    </source>
</reference>
<gene>
    <name evidence="2" type="ORF">HY912_09255</name>
</gene>
<keyword evidence="1" id="KW-1133">Transmembrane helix</keyword>
<accession>A0A9D6V2P0</accession>
<protein>
    <submittedName>
        <fullName evidence="2">Uncharacterized protein</fullName>
    </submittedName>
</protein>
<feature type="transmembrane region" description="Helical" evidence="1">
    <location>
        <begin position="5"/>
        <end position="21"/>
    </location>
</feature>
<sequence>MRQSIYRKLAISCWLVFFLRLTENASVLWPVFCMLIGAAALICMMELLRNPALKYSEVFVTATASTKGRWGEGWAMTFCAILFFIMIGRSLPAHWAQISPLFGVLAVYGVSRLFPDRKSEEQTEAPASPGSPNQGV</sequence>
<feature type="transmembrane region" description="Helical" evidence="1">
    <location>
        <begin position="69"/>
        <end position="88"/>
    </location>
</feature>